<evidence type="ECO:0000313" key="2">
    <source>
        <dbReference type="Proteomes" id="UP000284557"/>
    </source>
</evidence>
<dbReference type="AlphaFoldDB" id="A0ABD7HHM4"/>
<sequence>MSDNVIEYPSETVELIEPTDTTTDGPVYLITANGEQGLDARVIDLREQAPNAFPPRNAASRVVTDTASFLAEIKRRPLIGARSTVWGNRQYGAITAIYDELYSDAQSEYARRSDVLVLQFVPDPDWATLFKAADGKFHSQFEFGDLIESAGHLITSHPAAEIVEIVDSVRASSKGSFESSIKRATGSVNLTYSEEVSAKAGTATRQLEVPREITLSARPFEDYPLIEIRCWLRLDISQGQLGLALVPQPYEHLVRDAWTQVTSDLANELGVPVYASNLGK</sequence>
<comment type="caution">
    <text evidence="1">The sequence shown here is derived from an EMBL/GenBank/DDBJ whole genome shotgun (WGS) entry which is preliminary data.</text>
</comment>
<organism evidence="1 2">
    <name type="scientific">Mycobacteroides abscessus</name>
    <dbReference type="NCBI Taxonomy" id="36809"/>
    <lineage>
        <taxon>Bacteria</taxon>
        <taxon>Bacillati</taxon>
        <taxon>Actinomycetota</taxon>
        <taxon>Actinomycetes</taxon>
        <taxon>Mycobacteriales</taxon>
        <taxon>Mycobacteriaceae</taxon>
        <taxon>Mycobacteroides</taxon>
    </lineage>
</organism>
<protein>
    <submittedName>
        <fullName evidence="1">DUF2303 family protein</fullName>
    </submittedName>
</protein>
<dbReference type="RefSeq" id="WP_100459010.1">
    <property type="nucleotide sequence ID" value="NZ_QXBN01000026.1"/>
</dbReference>
<dbReference type="EMBL" id="QXBN01000026">
    <property type="protein sequence ID" value="RIT32110.1"/>
    <property type="molecule type" value="Genomic_DNA"/>
</dbReference>
<proteinExistence type="predicted"/>
<evidence type="ECO:0000313" key="1">
    <source>
        <dbReference type="EMBL" id="RIT32110.1"/>
    </source>
</evidence>
<reference evidence="1 2" key="1">
    <citation type="submission" date="2018-08" db="EMBL/GenBank/DDBJ databases">
        <title>Linezolid Resistance in Mycobacterium abscessus: MIC Distribution and Comprehensive Investigation of Resistance Mechanisms.</title>
        <authorList>
            <person name="Ye M."/>
            <person name="Xu L."/>
            <person name="Zou Y."/>
            <person name="Li B."/>
            <person name="Guo Q."/>
            <person name="Zhang Y."/>
            <person name="Zhan M."/>
            <person name="Xu B."/>
            <person name="Yu F."/>
            <person name="Zhang Z."/>
            <person name="Chu H."/>
        </authorList>
    </citation>
    <scope>NUCLEOTIDE SEQUENCE [LARGE SCALE GENOMIC DNA]</scope>
    <source>
        <strain evidence="1 2">G143</strain>
    </source>
</reference>
<dbReference type="InterPro" id="IPR019276">
    <property type="entry name" value="DUF2303"/>
</dbReference>
<dbReference type="Pfam" id="PF10065">
    <property type="entry name" value="DUF2303"/>
    <property type="match status" value="1"/>
</dbReference>
<gene>
    <name evidence="1" type="ORF">D2E76_24010</name>
</gene>
<accession>A0ABD7HHM4</accession>
<name>A0ABD7HHM4_9MYCO</name>
<dbReference type="Proteomes" id="UP000284557">
    <property type="component" value="Unassembled WGS sequence"/>
</dbReference>